<comment type="caution">
    <text evidence="2">The sequence shown here is derived from an EMBL/GenBank/DDBJ whole genome shotgun (WGS) entry which is preliminary data.</text>
</comment>
<name>A0A645FL00_9ZZZZ</name>
<keyword evidence="1" id="KW-1133">Transmembrane helix</keyword>
<dbReference type="EMBL" id="VSSQ01059547">
    <property type="protein sequence ID" value="MPN13094.1"/>
    <property type="molecule type" value="Genomic_DNA"/>
</dbReference>
<sequence length="152" mass="17968">MHRLWRVPRRFPLGGLFIKPFFGSAHVIPGFLHRAFELFLIDVFNGAKLRNQPFHILPRLLHHAPRVLARLLAELRLFVLQLLLLLCQFRANFLRFRERFFRFVAVVFGGSFCLLRFGKHVFKRDVLLFQERLRAVDHVPAEPQPAGDFERV</sequence>
<feature type="transmembrane region" description="Helical" evidence="1">
    <location>
        <begin position="99"/>
        <end position="118"/>
    </location>
</feature>
<evidence type="ECO:0000256" key="1">
    <source>
        <dbReference type="SAM" id="Phobius"/>
    </source>
</evidence>
<reference evidence="2" key="1">
    <citation type="submission" date="2019-08" db="EMBL/GenBank/DDBJ databases">
        <authorList>
            <person name="Kucharzyk K."/>
            <person name="Murdoch R.W."/>
            <person name="Higgins S."/>
            <person name="Loffler F."/>
        </authorList>
    </citation>
    <scope>NUCLEOTIDE SEQUENCE</scope>
</reference>
<keyword evidence="1" id="KW-0812">Transmembrane</keyword>
<gene>
    <name evidence="2" type="ORF">SDC9_160414</name>
</gene>
<dbReference type="AlphaFoldDB" id="A0A645FL00"/>
<keyword evidence="1" id="KW-0472">Membrane</keyword>
<proteinExistence type="predicted"/>
<accession>A0A645FL00</accession>
<protein>
    <submittedName>
        <fullName evidence="2">Uncharacterized protein</fullName>
    </submittedName>
</protein>
<evidence type="ECO:0000313" key="2">
    <source>
        <dbReference type="EMBL" id="MPN13094.1"/>
    </source>
</evidence>
<organism evidence="2">
    <name type="scientific">bioreactor metagenome</name>
    <dbReference type="NCBI Taxonomy" id="1076179"/>
    <lineage>
        <taxon>unclassified sequences</taxon>
        <taxon>metagenomes</taxon>
        <taxon>ecological metagenomes</taxon>
    </lineage>
</organism>